<reference evidence="2 3" key="1">
    <citation type="submission" date="2019-02" db="EMBL/GenBank/DDBJ databases">
        <title>Deep-cultivation of Planctomycetes and their phenomic and genomic characterization uncovers novel biology.</title>
        <authorList>
            <person name="Wiegand S."/>
            <person name="Jogler M."/>
            <person name="Boedeker C."/>
            <person name="Pinto D."/>
            <person name="Vollmers J."/>
            <person name="Rivas-Marin E."/>
            <person name="Kohn T."/>
            <person name="Peeters S.H."/>
            <person name="Heuer A."/>
            <person name="Rast P."/>
            <person name="Oberbeckmann S."/>
            <person name="Bunk B."/>
            <person name="Jeske O."/>
            <person name="Meyerdierks A."/>
            <person name="Storesund J.E."/>
            <person name="Kallscheuer N."/>
            <person name="Luecker S."/>
            <person name="Lage O.M."/>
            <person name="Pohl T."/>
            <person name="Merkel B.J."/>
            <person name="Hornburger P."/>
            <person name="Mueller R.-W."/>
            <person name="Bruemmer F."/>
            <person name="Labrenz M."/>
            <person name="Spormann A.M."/>
            <person name="Op Den Camp H."/>
            <person name="Overmann J."/>
            <person name="Amann R."/>
            <person name="Jetten M.S.M."/>
            <person name="Mascher T."/>
            <person name="Medema M.H."/>
            <person name="Devos D.P."/>
            <person name="Kaster A.-K."/>
            <person name="Ovreas L."/>
            <person name="Rohde M."/>
            <person name="Galperin M.Y."/>
            <person name="Jogler C."/>
        </authorList>
    </citation>
    <scope>NUCLEOTIDE SEQUENCE [LARGE SCALE GENOMIC DNA]</scope>
    <source>
        <strain evidence="2 3">Pla100</strain>
    </source>
</reference>
<dbReference type="RefSeq" id="WP_146581913.1">
    <property type="nucleotide sequence ID" value="NZ_SJPM01000019.1"/>
</dbReference>
<accession>A0A5C5ZPC1</accession>
<proteinExistence type="predicted"/>
<feature type="transmembrane region" description="Helical" evidence="1">
    <location>
        <begin position="208"/>
        <end position="226"/>
    </location>
</feature>
<evidence type="ECO:0000313" key="3">
    <source>
        <dbReference type="Proteomes" id="UP000316213"/>
    </source>
</evidence>
<feature type="transmembrane region" description="Helical" evidence="1">
    <location>
        <begin position="20"/>
        <end position="40"/>
    </location>
</feature>
<keyword evidence="1" id="KW-0812">Transmembrane</keyword>
<protein>
    <submittedName>
        <fullName evidence="2">Uncharacterized protein</fullName>
    </submittedName>
</protein>
<comment type="caution">
    <text evidence="2">The sequence shown here is derived from an EMBL/GenBank/DDBJ whole genome shotgun (WGS) entry which is preliminary data.</text>
</comment>
<dbReference type="AlphaFoldDB" id="A0A5C5ZPC1"/>
<evidence type="ECO:0000313" key="2">
    <source>
        <dbReference type="EMBL" id="TWT89319.1"/>
    </source>
</evidence>
<dbReference type="Proteomes" id="UP000316213">
    <property type="component" value="Unassembled WGS sequence"/>
</dbReference>
<organism evidence="2 3">
    <name type="scientific">Neorhodopirellula pilleata</name>
    <dbReference type="NCBI Taxonomy" id="2714738"/>
    <lineage>
        <taxon>Bacteria</taxon>
        <taxon>Pseudomonadati</taxon>
        <taxon>Planctomycetota</taxon>
        <taxon>Planctomycetia</taxon>
        <taxon>Pirellulales</taxon>
        <taxon>Pirellulaceae</taxon>
        <taxon>Neorhodopirellula</taxon>
    </lineage>
</organism>
<name>A0A5C5ZPC1_9BACT</name>
<gene>
    <name evidence="2" type="ORF">Pla100_56360</name>
</gene>
<keyword evidence="1" id="KW-1133">Transmembrane helix</keyword>
<evidence type="ECO:0000256" key="1">
    <source>
        <dbReference type="SAM" id="Phobius"/>
    </source>
</evidence>
<dbReference type="EMBL" id="SJPM01000019">
    <property type="protein sequence ID" value="TWT89319.1"/>
    <property type="molecule type" value="Genomic_DNA"/>
</dbReference>
<keyword evidence="3" id="KW-1185">Reference proteome</keyword>
<sequence length="285" mass="31593">MNGSIEKCWNWLIGFLKEAFTPATLIGVIYFVLTLAYSYYEEAATRPYARQSVYFSSQDAFPSELSREIVPPAPVPQDGSISDDLCSPVTHVRYEVENRGPGDLEDVRIVVCLTPDERSKIKAESLFAGQVEFTKDGTADRIIVTTQKGGANRTSPLKPGQRFGIQLTMPMADWAPGENDVLISQGSEEEIPITDNSPPPTRTAPYRIAFLSTVFVLGYAIYGAYFRHSVSKKAENDLQQWKKSEEDKIRQEARQHAADVLSASDETTMTGPDIIALLENVSTDT</sequence>
<keyword evidence="1" id="KW-0472">Membrane</keyword>